<keyword evidence="2" id="KW-0238">DNA-binding</keyword>
<keyword evidence="1" id="KW-0805">Transcription regulation</keyword>
<accession>A0A8J3Y063</accession>
<dbReference type="AlphaFoldDB" id="A0A8J3Y063"/>
<dbReference type="InterPro" id="IPR036390">
    <property type="entry name" value="WH_DNA-bd_sf"/>
</dbReference>
<dbReference type="InterPro" id="IPR036388">
    <property type="entry name" value="WH-like_DNA-bd_sf"/>
</dbReference>
<evidence type="ECO:0000256" key="1">
    <source>
        <dbReference type="ARBA" id="ARBA00023015"/>
    </source>
</evidence>
<keyword evidence="3" id="KW-0804">Transcription</keyword>
<organism evidence="4 5">
    <name type="scientific">Planotetraspora thailandica</name>
    <dbReference type="NCBI Taxonomy" id="487172"/>
    <lineage>
        <taxon>Bacteria</taxon>
        <taxon>Bacillati</taxon>
        <taxon>Actinomycetota</taxon>
        <taxon>Actinomycetes</taxon>
        <taxon>Streptosporangiales</taxon>
        <taxon>Streptosporangiaceae</taxon>
        <taxon>Planotetraspora</taxon>
    </lineage>
</organism>
<dbReference type="EMBL" id="BOOR01000063">
    <property type="protein sequence ID" value="GII58385.1"/>
    <property type="molecule type" value="Genomic_DNA"/>
</dbReference>
<protein>
    <recommendedName>
        <fullName evidence="6">MarR family transcriptional regulator</fullName>
    </recommendedName>
</protein>
<dbReference type="Gene3D" id="1.10.10.10">
    <property type="entry name" value="Winged helix-like DNA-binding domain superfamily/Winged helix DNA-binding domain"/>
    <property type="match status" value="1"/>
</dbReference>
<sequence>MCYFSLVSYSWGMTTAEELAFTDRMANFYAREYGFPPVAGRVLGYLLVCRPPQQTIAEISEALLASRSAITGAVALLSSHNVVRRSRSAGQRVDHVTLDPRALDPAGFAGETYKEQAALAREALDLLGEGPSERRSMLEEAAAFYDFMAERMPALLTEWHTRRDVLRRRR</sequence>
<proteinExistence type="predicted"/>
<evidence type="ECO:0000256" key="2">
    <source>
        <dbReference type="ARBA" id="ARBA00023125"/>
    </source>
</evidence>
<dbReference type="Gene3D" id="1.10.287.160">
    <property type="entry name" value="HR1 repeat"/>
    <property type="match status" value="1"/>
</dbReference>
<comment type="caution">
    <text evidence="4">The sequence shown here is derived from an EMBL/GenBank/DDBJ whole genome shotgun (WGS) entry which is preliminary data.</text>
</comment>
<name>A0A8J3Y063_9ACTN</name>
<reference evidence="4" key="1">
    <citation type="submission" date="2021-01" db="EMBL/GenBank/DDBJ databases">
        <title>Whole genome shotgun sequence of Planotetraspora thailandica NBRC 104271.</title>
        <authorList>
            <person name="Komaki H."/>
            <person name="Tamura T."/>
        </authorList>
    </citation>
    <scope>NUCLEOTIDE SEQUENCE</scope>
    <source>
        <strain evidence="4">NBRC 104271</strain>
    </source>
</reference>
<dbReference type="GO" id="GO:0003677">
    <property type="term" value="F:DNA binding"/>
    <property type="evidence" value="ECO:0007669"/>
    <property type="project" value="UniProtKB-KW"/>
</dbReference>
<keyword evidence="5" id="KW-1185">Reference proteome</keyword>
<dbReference type="Proteomes" id="UP000605992">
    <property type="component" value="Unassembled WGS sequence"/>
</dbReference>
<dbReference type="PANTHER" id="PTHR38465:SF2">
    <property type="entry name" value="HTH-TYPE TRANSCRIPTIONAL REGULATOR MMPR5"/>
    <property type="match status" value="1"/>
</dbReference>
<dbReference type="InterPro" id="IPR052362">
    <property type="entry name" value="HTH-GbsR_regulator"/>
</dbReference>
<gene>
    <name evidence="4" type="ORF">Pth03_67740</name>
</gene>
<evidence type="ECO:0000313" key="5">
    <source>
        <dbReference type="Proteomes" id="UP000605992"/>
    </source>
</evidence>
<dbReference type="PANTHER" id="PTHR38465">
    <property type="entry name" value="HTH-TYPE TRANSCRIPTIONAL REGULATOR MJ1563-RELATED"/>
    <property type="match status" value="1"/>
</dbReference>
<evidence type="ECO:0008006" key="6">
    <source>
        <dbReference type="Google" id="ProtNLM"/>
    </source>
</evidence>
<evidence type="ECO:0000313" key="4">
    <source>
        <dbReference type="EMBL" id="GII58385.1"/>
    </source>
</evidence>
<evidence type="ECO:0000256" key="3">
    <source>
        <dbReference type="ARBA" id="ARBA00023163"/>
    </source>
</evidence>
<dbReference type="SUPFAM" id="SSF46785">
    <property type="entry name" value="Winged helix' DNA-binding domain"/>
    <property type="match status" value="1"/>
</dbReference>